<dbReference type="PANTHER" id="PTHR43382">
    <property type="entry name" value="PROLYL-TRNA SYNTHETASE"/>
    <property type="match status" value="1"/>
</dbReference>
<dbReference type="EC" id="6.1.1.15" evidence="8"/>
<evidence type="ECO:0000313" key="11">
    <source>
        <dbReference type="Proteomes" id="UP000824247"/>
    </source>
</evidence>
<dbReference type="GO" id="GO:0004827">
    <property type="term" value="F:proline-tRNA ligase activity"/>
    <property type="evidence" value="ECO:0007669"/>
    <property type="project" value="UniProtKB-UniRule"/>
</dbReference>
<feature type="domain" description="Aminoacyl-transfer RNA synthetases class-II family profile" evidence="9">
    <location>
        <begin position="42"/>
        <end position="283"/>
    </location>
</feature>
<accession>A0A9E2KVD3</accession>
<comment type="similarity">
    <text evidence="8">Belongs to the class-II aminoacyl-tRNA synthetase family. ProS type 3 subfamily.</text>
</comment>
<dbReference type="SUPFAM" id="SSF52954">
    <property type="entry name" value="Class II aaRS ABD-related"/>
    <property type="match status" value="1"/>
</dbReference>
<evidence type="ECO:0000256" key="2">
    <source>
        <dbReference type="ARBA" id="ARBA00022598"/>
    </source>
</evidence>
<evidence type="ECO:0000259" key="9">
    <source>
        <dbReference type="PROSITE" id="PS50862"/>
    </source>
</evidence>
<keyword evidence="6 8" id="KW-0030">Aminoacyl-tRNA synthetase</keyword>
<dbReference type="Gene3D" id="3.30.110.30">
    <property type="entry name" value="C-terminal domain of ProRS"/>
    <property type="match status" value="1"/>
</dbReference>
<evidence type="ECO:0000256" key="6">
    <source>
        <dbReference type="ARBA" id="ARBA00023146"/>
    </source>
</evidence>
<dbReference type="NCBIfam" id="TIGR00408">
    <property type="entry name" value="proS_fam_I"/>
    <property type="match status" value="1"/>
</dbReference>
<organism evidence="10 11">
    <name type="scientific">Candidatus Ureaplasma intestinipullorum</name>
    <dbReference type="NCBI Taxonomy" id="2838770"/>
    <lineage>
        <taxon>Bacteria</taxon>
        <taxon>Bacillati</taxon>
        <taxon>Mycoplasmatota</taxon>
        <taxon>Mycoplasmoidales</taxon>
        <taxon>Mycoplasmoidaceae</taxon>
        <taxon>Ureaplasma</taxon>
    </lineage>
</organism>
<dbReference type="CDD" id="cd00778">
    <property type="entry name" value="ProRS_core_arch_euk"/>
    <property type="match status" value="1"/>
</dbReference>
<dbReference type="InterPro" id="IPR004154">
    <property type="entry name" value="Anticodon-bd"/>
</dbReference>
<dbReference type="EMBL" id="JAHLFM010000027">
    <property type="protein sequence ID" value="MBU3830876.1"/>
    <property type="molecule type" value="Genomic_DNA"/>
</dbReference>
<evidence type="ECO:0000256" key="1">
    <source>
        <dbReference type="ARBA" id="ARBA00022490"/>
    </source>
</evidence>
<dbReference type="InterPro" id="IPR033721">
    <property type="entry name" value="ProRS_core_arch_euk"/>
</dbReference>
<comment type="subcellular location">
    <subcellularLocation>
        <location evidence="8">Cytoplasm</location>
    </subcellularLocation>
</comment>
<protein>
    <recommendedName>
        <fullName evidence="8">Proline--tRNA ligase</fullName>
        <ecNumber evidence="8">6.1.1.15</ecNumber>
    </recommendedName>
    <alternativeName>
        <fullName evidence="8">Prolyl-tRNA synthetase</fullName>
        <shortName evidence="8">ProRS</shortName>
    </alternativeName>
</protein>
<comment type="subunit">
    <text evidence="8">Homodimer.</text>
</comment>
<dbReference type="InterPro" id="IPR004499">
    <property type="entry name" value="Pro-tRNA-ligase_IIa_arc-type"/>
</dbReference>
<reference evidence="10" key="2">
    <citation type="submission" date="2021-04" db="EMBL/GenBank/DDBJ databases">
        <authorList>
            <person name="Gilroy R."/>
        </authorList>
    </citation>
    <scope>NUCLEOTIDE SEQUENCE</scope>
    <source>
        <strain evidence="10">A5-1222</strain>
    </source>
</reference>
<dbReference type="InterPro" id="IPR036621">
    <property type="entry name" value="Anticodon-bd_dom_sf"/>
</dbReference>
<comment type="caution">
    <text evidence="10">The sequence shown here is derived from an EMBL/GenBank/DDBJ whole genome shotgun (WGS) entry which is preliminary data.</text>
</comment>
<dbReference type="InterPro" id="IPR006195">
    <property type="entry name" value="aa-tRNA-synth_II"/>
</dbReference>
<keyword evidence="3 8" id="KW-0547">Nucleotide-binding</keyword>
<dbReference type="PRINTS" id="PR01046">
    <property type="entry name" value="TRNASYNTHPRO"/>
</dbReference>
<keyword evidence="5 8" id="KW-0648">Protein biosynthesis</keyword>
<dbReference type="Pfam" id="PF00587">
    <property type="entry name" value="tRNA-synt_2b"/>
    <property type="match status" value="1"/>
</dbReference>
<evidence type="ECO:0000256" key="3">
    <source>
        <dbReference type="ARBA" id="ARBA00022741"/>
    </source>
</evidence>
<dbReference type="Pfam" id="PF03129">
    <property type="entry name" value="HGTP_anticodon"/>
    <property type="match status" value="1"/>
</dbReference>
<name>A0A9E2KVD3_9BACT</name>
<dbReference type="SMART" id="SM00946">
    <property type="entry name" value="ProRS-C_1"/>
    <property type="match status" value="1"/>
</dbReference>
<keyword evidence="2 8" id="KW-0436">Ligase</keyword>
<proteinExistence type="inferred from homology"/>
<dbReference type="Gene3D" id="3.40.50.800">
    <property type="entry name" value="Anticodon-binding domain"/>
    <property type="match status" value="1"/>
</dbReference>
<dbReference type="InterPro" id="IPR002314">
    <property type="entry name" value="aa-tRNA-synt_IIb"/>
</dbReference>
<reference evidence="10" key="1">
    <citation type="journal article" date="2021" name="PeerJ">
        <title>Extensive microbial diversity within the chicken gut microbiome revealed by metagenomics and culture.</title>
        <authorList>
            <person name="Gilroy R."/>
            <person name="Ravi A."/>
            <person name="Getino M."/>
            <person name="Pursley I."/>
            <person name="Horton D.L."/>
            <person name="Alikhan N.F."/>
            <person name="Baker D."/>
            <person name="Gharbi K."/>
            <person name="Hall N."/>
            <person name="Watson M."/>
            <person name="Adriaenssens E.M."/>
            <person name="Foster-Nyarko E."/>
            <person name="Jarju S."/>
            <person name="Secka A."/>
            <person name="Antonio M."/>
            <person name="Oren A."/>
            <person name="Chaudhuri R.R."/>
            <person name="La Ragione R."/>
            <person name="Hildebrand F."/>
            <person name="Pallen M.J."/>
        </authorList>
    </citation>
    <scope>NUCLEOTIDE SEQUENCE</scope>
    <source>
        <strain evidence="10">A5-1222</strain>
    </source>
</reference>
<dbReference type="GO" id="GO:0005737">
    <property type="term" value="C:cytoplasm"/>
    <property type="evidence" value="ECO:0007669"/>
    <property type="project" value="UniProtKB-SubCell"/>
</dbReference>
<keyword evidence="1 8" id="KW-0963">Cytoplasm</keyword>
<evidence type="ECO:0000256" key="8">
    <source>
        <dbReference type="HAMAP-Rule" id="MF_01571"/>
    </source>
</evidence>
<dbReference type="SUPFAM" id="SSF55681">
    <property type="entry name" value="Class II aaRS and biotin synthetases"/>
    <property type="match status" value="1"/>
</dbReference>
<dbReference type="Pfam" id="PF09180">
    <property type="entry name" value="ProRS-C_1"/>
    <property type="match status" value="1"/>
</dbReference>
<dbReference type="PANTHER" id="PTHR43382:SF2">
    <property type="entry name" value="BIFUNCTIONAL GLUTAMATE_PROLINE--TRNA LIGASE"/>
    <property type="match status" value="1"/>
</dbReference>
<comment type="function">
    <text evidence="8">Catalyzes the attachment of proline to tRNA(Pro) in a two-step reaction: proline is first activated by ATP to form Pro-AMP and then transferred to the acceptor end of tRNA(Pro).</text>
</comment>
<dbReference type="Proteomes" id="UP000824247">
    <property type="component" value="Unassembled WGS sequence"/>
</dbReference>
<dbReference type="GO" id="GO:0006433">
    <property type="term" value="P:prolyl-tRNA aminoacylation"/>
    <property type="evidence" value="ECO:0007669"/>
    <property type="project" value="UniProtKB-UniRule"/>
</dbReference>
<dbReference type="InterPro" id="IPR016061">
    <property type="entry name" value="Pro-tRNA_ligase_II_C"/>
</dbReference>
<evidence type="ECO:0000256" key="5">
    <source>
        <dbReference type="ARBA" id="ARBA00022917"/>
    </source>
</evidence>
<dbReference type="PROSITE" id="PS50862">
    <property type="entry name" value="AA_TRNA_LIGASE_II"/>
    <property type="match status" value="1"/>
</dbReference>
<dbReference type="GO" id="GO:0005524">
    <property type="term" value="F:ATP binding"/>
    <property type="evidence" value="ECO:0007669"/>
    <property type="project" value="UniProtKB-UniRule"/>
</dbReference>
<dbReference type="FunFam" id="3.30.930.10:FF:000037">
    <property type="entry name" value="Proline--tRNA ligase"/>
    <property type="match status" value="1"/>
</dbReference>
<dbReference type="AlphaFoldDB" id="A0A9E2KVD3"/>
<comment type="catalytic activity">
    <reaction evidence="7 8">
        <text>tRNA(Pro) + L-proline + ATP = L-prolyl-tRNA(Pro) + AMP + diphosphate</text>
        <dbReference type="Rhea" id="RHEA:14305"/>
        <dbReference type="Rhea" id="RHEA-COMP:9700"/>
        <dbReference type="Rhea" id="RHEA-COMP:9702"/>
        <dbReference type="ChEBI" id="CHEBI:30616"/>
        <dbReference type="ChEBI" id="CHEBI:33019"/>
        <dbReference type="ChEBI" id="CHEBI:60039"/>
        <dbReference type="ChEBI" id="CHEBI:78442"/>
        <dbReference type="ChEBI" id="CHEBI:78532"/>
        <dbReference type="ChEBI" id="CHEBI:456215"/>
        <dbReference type="EC" id="6.1.1.15"/>
    </reaction>
</comment>
<dbReference type="GO" id="GO:0017101">
    <property type="term" value="C:aminoacyl-tRNA synthetase multienzyme complex"/>
    <property type="evidence" value="ECO:0007669"/>
    <property type="project" value="TreeGrafter"/>
</dbReference>
<sequence>MKNKNEKIVTRDENFAEWFTSIINSAKLIQYVDVKGFMIFQPYGWNIWENIKNILDKKFQEIGIKNMYVPLLIPLSEFEKEKEHVEGFAPELYLVSSIGQKKLDDPLAIRPTSEIMFCKYFQNIIKSYKDLPVKVNQWTSVLRAEKNTRPFLRNSEFHWHETHCSFQTFDEANDFALKFLNLYADFCENELCIPVIKGRKTEGEKFAGADISYTIESMMQDGQALQSATSHMLGQGFCKSYGIQYQSKDNTLEYPFNTSHGLTTRIIGAVIMVHADDNGLVLPISIAPIQIKILPIFWDKNPEVLSTCEKLLATLKTNYRCEIDKSGKNFGYMQSECEVQGVPLSIVIGPNDITNQTVTLIRRDNSEKKVVPMNLLEQTIVSELNEYKQNLYKKAYDRLHSSIIDISNISEMENILNSKKWVRAFFDGSIEDEKKIKELTGATPRCIVENTSMGKCIMTGKETNKLVIFARAY</sequence>
<dbReference type="SUPFAM" id="SSF64586">
    <property type="entry name" value="C-terminal domain of ProRS"/>
    <property type="match status" value="1"/>
</dbReference>
<dbReference type="InterPro" id="IPR002316">
    <property type="entry name" value="Pro-tRNA-ligase_IIa"/>
</dbReference>
<keyword evidence="4 8" id="KW-0067">ATP-binding</keyword>
<dbReference type="InterPro" id="IPR045864">
    <property type="entry name" value="aa-tRNA-synth_II/BPL/LPL"/>
</dbReference>
<comment type="domain">
    <text evidence="8">Consists of three domains: the N-terminal catalytic domain, the anticodon-binding domain and the C-terminal extension.</text>
</comment>
<evidence type="ECO:0000313" key="10">
    <source>
        <dbReference type="EMBL" id="MBU3830876.1"/>
    </source>
</evidence>
<evidence type="ECO:0000256" key="4">
    <source>
        <dbReference type="ARBA" id="ARBA00022840"/>
    </source>
</evidence>
<dbReference type="HAMAP" id="MF_01571">
    <property type="entry name" value="Pro_tRNA_synth_type3"/>
    <property type="match status" value="1"/>
</dbReference>
<dbReference type="InterPro" id="IPR017449">
    <property type="entry name" value="Pro-tRNA_synth_II"/>
</dbReference>
<dbReference type="Gene3D" id="3.30.930.10">
    <property type="entry name" value="Bira Bifunctional Protein, Domain 2"/>
    <property type="match status" value="1"/>
</dbReference>
<evidence type="ECO:0000256" key="7">
    <source>
        <dbReference type="ARBA" id="ARBA00047671"/>
    </source>
</evidence>
<gene>
    <name evidence="8 10" type="primary">proS</name>
    <name evidence="10" type="ORF">H9897_01860</name>
</gene>